<organism evidence="1 2">
    <name type="scientific">Candidatus Cryptobacteroides excrementipullorum</name>
    <dbReference type="NCBI Taxonomy" id="2840761"/>
    <lineage>
        <taxon>Bacteria</taxon>
        <taxon>Pseudomonadati</taxon>
        <taxon>Bacteroidota</taxon>
        <taxon>Bacteroidia</taxon>
        <taxon>Bacteroidales</taxon>
        <taxon>Candidatus Cryptobacteroides</taxon>
    </lineage>
</organism>
<dbReference type="EMBL" id="JADILZ010000026">
    <property type="protein sequence ID" value="MBO8477780.1"/>
    <property type="molecule type" value="Genomic_DNA"/>
</dbReference>
<dbReference type="InterPro" id="IPR054207">
    <property type="entry name" value="DUF6913"/>
</dbReference>
<dbReference type="Pfam" id="PF21857">
    <property type="entry name" value="DUF6913"/>
    <property type="match status" value="1"/>
</dbReference>
<proteinExistence type="predicted"/>
<reference evidence="1" key="2">
    <citation type="journal article" date="2021" name="PeerJ">
        <title>Extensive microbial diversity within the chicken gut microbiome revealed by metagenomics and culture.</title>
        <authorList>
            <person name="Gilroy R."/>
            <person name="Ravi A."/>
            <person name="Getino M."/>
            <person name="Pursley I."/>
            <person name="Horton D.L."/>
            <person name="Alikhan N.F."/>
            <person name="Baker D."/>
            <person name="Gharbi K."/>
            <person name="Hall N."/>
            <person name="Watson M."/>
            <person name="Adriaenssens E.M."/>
            <person name="Foster-Nyarko E."/>
            <person name="Jarju S."/>
            <person name="Secka A."/>
            <person name="Antonio M."/>
            <person name="Oren A."/>
            <person name="Chaudhuri R.R."/>
            <person name="La Ragione R."/>
            <person name="Hildebrand F."/>
            <person name="Pallen M.J."/>
        </authorList>
    </citation>
    <scope>NUCLEOTIDE SEQUENCE</scope>
    <source>
        <strain evidence="1">2478</strain>
    </source>
</reference>
<evidence type="ECO:0000313" key="1">
    <source>
        <dbReference type="EMBL" id="MBO8477780.1"/>
    </source>
</evidence>
<reference evidence="1" key="1">
    <citation type="submission" date="2020-10" db="EMBL/GenBank/DDBJ databases">
        <authorList>
            <person name="Gilroy R."/>
        </authorList>
    </citation>
    <scope>NUCLEOTIDE SEQUENCE</scope>
    <source>
        <strain evidence="1">2478</strain>
    </source>
</reference>
<accession>A0A9D9IT03</accession>
<dbReference type="AlphaFoldDB" id="A0A9D9IT03"/>
<evidence type="ECO:0000313" key="2">
    <source>
        <dbReference type="Proteomes" id="UP000823771"/>
    </source>
</evidence>
<comment type="caution">
    <text evidence="1">The sequence shown here is derived from an EMBL/GenBank/DDBJ whole genome shotgun (WGS) entry which is preliminary data.</text>
</comment>
<name>A0A9D9IT03_9BACT</name>
<gene>
    <name evidence="1" type="ORF">IAB80_02620</name>
</gene>
<protein>
    <submittedName>
        <fullName evidence="1">Uncharacterized protein</fullName>
    </submittedName>
</protein>
<sequence length="179" mass="20071">MVPLFTGFFRKKGLKKHSSRLQTGMIPLSGIHSATVLMDSQDSGAEKCIAEMRAFFRKAGVQPEILFIDTRSPRKRKEGPVTPEESTFLRKDLNWYGRLKNEVLSSRLGRQCDLYMDLTARDDYPVIFIARAVKARFKTGCTSSGDSPFDIAVTPPGQGEASSTEMFRSMAKLLESIRI</sequence>
<dbReference type="Proteomes" id="UP000823771">
    <property type="component" value="Unassembled WGS sequence"/>
</dbReference>